<dbReference type="SMART" id="SM00448">
    <property type="entry name" value="REC"/>
    <property type="match status" value="1"/>
</dbReference>
<dbReference type="SUPFAM" id="SSF52172">
    <property type="entry name" value="CheY-like"/>
    <property type="match status" value="1"/>
</dbReference>
<dbReference type="CDD" id="cd17569">
    <property type="entry name" value="REC_HupR-like"/>
    <property type="match status" value="1"/>
</dbReference>
<sequence length="183" mass="21000">MPPEKSARILLVDDETNVLRALTRILKRYELETFTSGEEALLIAREQPFDLVISDFRMPGMDGVQFLSRFMQFQPETIRIILTGYADLDSAQSAINEAEVFRFINKPWSHTDIVNAVQQGLEHKRILEENKRLADLVRDQQKLLAKKDALLQALEAEEPGITQVNWDENGAIVLDEDDLKDFE</sequence>
<dbReference type="InterPro" id="IPR001789">
    <property type="entry name" value="Sig_transdc_resp-reg_receiver"/>
</dbReference>
<feature type="domain" description="Response regulatory" evidence="3">
    <location>
        <begin position="8"/>
        <end position="121"/>
    </location>
</feature>
<evidence type="ECO:0000313" key="4">
    <source>
        <dbReference type="EMBL" id="XBS20391.1"/>
    </source>
</evidence>
<dbReference type="KEGG" id="mech:Q9L42_018895"/>
<feature type="modified residue" description="4-aspartylphosphate" evidence="2">
    <location>
        <position position="55"/>
    </location>
</feature>
<reference evidence="4 5" key="1">
    <citation type="journal article" date="2024" name="Microbiology">
        <title>Methylomarinum rosea sp. nov., a novel halophilic methanotrophic bacterium from the hypersaline Lake Elton.</title>
        <authorList>
            <person name="Suleimanov R.Z."/>
            <person name="Oshkin I.Y."/>
            <person name="Danilova O.V."/>
            <person name="Suzina N.E."/>
            <person name="Dedysh S.N."/>
        </authorList>
    </citation>
    <scope>NUCLEOTIDE SEQUENCE [LARGE SCALE GENOMIC DNA]</scope>
    <source>
        <strain evidence="4 5">Ch1-1</strain>
    </source>
</reference>
<keyword evidence="5" id="KW-1185">Reference proteome</keyword>
<evidence type="ECO:0000256" key="1">
    <source>
        <dbReference type="ARBA" id="ARBA00022553"/>
    </source>
</evidence>
<dbReference type="GO" id="GO:0000160">
    <property type="term" value="P:phosphorelay signal transduction system"/>
    <property type="evidence" value="ECO:0007669"/>
    <property type="project" value="InterPro"/>
</dbReference>
<dbReference type="Pfam" id="PF00072">
    <property type="entry name" value="Response_reg"/>
    <property type="match status" value="1"/>
</dbReference>
<dbReference type="PROSITE" id="PS50110">
    <property type="entry name" value="RESPONSE_REGULATORY"/>
    <property type="match status" value="1"/>
</dbReference>
<proteinExistence type="predicted"/>
<evidence type="ECO:0000256" key="2">
    <source>
        <dbReference type="PROSITE-ProRule" id="PRU00169"/>
    </source>
</evidence>
<dbReference type="PANTHER" id="PTHR44591">
    <property type="entry name" value="STRESS RESPONSE REGULATOR PROTEIN 1"/>
    <property type="match status" value="1"/>
</dbReference>
<dbReference type="Gene3D" id="3.40.50.2300">
    <property type="match status" value="1"/>
</dbReference>
<keyword evidence="1 2" id="KW-0597">Phosphoprotein</keyword>
<dbReference type="RefSeq" id="WP_305906837.1">
    <property type="nucleotide sequence ID" value="NZ_CP157743.1"/>
</dbReference>
<name>A0AAU7NUV2_9GAMM</name>
<protein>
    <submittedName>
        <fullName evidence="4">Response regulator</fullName>
    </submittedName>
</protein>
<dbReference type="InterPro" id="IPR050595">
    <property type="entry name" value="Bact_response_regulator"/>
</dbReference>
<accession>A0AAU7NUV2</accession>
<gene>
    <name evidence="4" type="ORF">Q9L42_018895</name>
</gene>
<organism evidence="4 5">
    <name type="scientific">Methylomarinum roseum</name>
    <dbReference type="NCBI Taxonomy" id="3067653"/>
    <lineage>
        <taxon>Bacteria</taxon>
        <taxon>Pseudomonadati</taxon>
        <taxon>Pseudomonadota</taxon>
        <taxon>Gammaproteobacteria</taxon>
        <taxon>Methylococcales</taxon>
        <taxon>Methylococcaceae</taxon>
        <taxon>Methylomarinum</taxon>
    </lineage>
</organism>
<dbReference type="EMBL" id="CP157743">
    <property type="protein sequence ID" value="XBS20391.1"/>
    <property type="molecule type" value="Genomic_DNA"/>
</dbReference>
<dbReference type="InterPro" id="IPR011006">
    <property type="entry name" value="CheY-like_superfamily"/>
</dbReference>
<dbReference type="AlphaFoldDB" id="A0AAU7NUV2"/>
<dbReference type="Proteomes" id="UP001225378">
    <property type="component" value="Chromosome"/>
</dbReference>
<evidence type="ECO:0000313" key="5">
    <source>
        <dbReference type="Proteomes" id="UP001225378"/>
    </source>
</evidence>
<evidence type="ECO:0000259" key="3">
    <source>
        <dbReference type="PROSITE" id="PS50110"/>
    </source>
</evidence>
<dbReference type="PANTHER" id="PTHR44591:SF19">
    <property type="entry name" value="TWO-COMPONENT RESPONSE REGULATOR-RELATED"/>
    <property type="match status" value="1"/>
</dbReference>